<dbReference type="RefSeq" id="WP_006011043.1">
    <property type="nucleotide sequence ID" value="NZ_BAEQ01000028.1"/>
</dbReference>
<evidence type="ECO:0000256" key="1">
    <source>
        <dbReference type="SAM" id="Coils"/>
    </source>
</evidence>
<comment type="caution">
    <text evidence="5">The sequence shown here is derived from an EMBL/GenBank/DDBJ whole genome shotgun (WGS) entry which is preliminary data.</text>
</comment>
<sequence>MLKWFIVSMNKSALLVRLAIVIGFASIAIGFLSSQLFYKLTFNQEVAITQQSLGSLYKTIAATAATAAYLAEKDLAQEVVDGLATNEVVLNAKMNFENIDVVSNTNTFVEPVVFPIQSLFEVDKSIGTLVIAPNIQYIEERARQLAFDNSKAMILQAFVVTIVAIFVAFFLITRPMIEIARALHKTVPGEGNRLTVPDFHQNSELGELVNDVNVLLDKTEQQFTRERKLRKEIEALEKRFRMLFENSMSPIILMEPRGNIILFNVAFETILEKLNLQLKKSFGPLLENLFAEPEKLLGCVELAFANDEIATGEFKLQTSEDSASVWVQVVVTSVVNEDLREYYQITLHDISKRKKELESLAYQADYDKLTKLYNRQGLEKEIDVFAEQQRPFCLALIDLNWFKRINDIYGHESGDEILIFVADRIKKTLRTQDFGGRWGGDEFVLLLDGADEATTKDIVTRLVQRISKPYFLRKFNQNVAVGASVGAAFYPENGVKIQEIINLADQAMYIVKNDRDTDPEKSLKFAHELVTQEIIHVKRK</sequence>
<protein>
    <recommendedName>
        <fullName evidence="7">Diguanylate cyclase</fullName>
    </recommendedName>
</protein>
<dbReference type="PROSITE" id="PS50885">
    <property type="entry name" value="HAMP"/>
    <property type="match status" value="1"/>
</dbReference>
<dbReference type="InterPro" id="IPR029787">
    <property type="entry name" value="Nucleotide_cyclase"/>
</dbReference>
<evidence type="ECO:0008006" key="7">
    <source>
        <dbReference type="Google" id="ProtNLM"/>
    </source>
</evidence>
<dbReference type="InterPro" id="IPR043128">
    <property type="entry name" value="Rev_trsase/Diguanyl_cyclase"/>
</dbReference>
<accession>K6ZED1</accession>
<evidence type="ECO:0000259" key="3">
    <source>
        <dbReference type="PROSITE" id="PS50885"/>
    </source>
</evidence>
<dbReference type="CDD" id="cd01949">
    <property type="entry name" value="GGDEF"/>
    <property type="match status" value="1"/>
</dbReference>
<dbReference type="Gene3D" id="3.30.450.20">
    <property type="entry name" value="PAS domain"/>
    <property type="match status" value="1"/>
</dbReference>
<keyword evidence="6" id="KW-1185">Reference proteome</keyword>
<feature type="coiled-coil region" evidence="1">
    <location>
        <begin position="219"/>
        <end position="246"/>
    </location>
</feature>
<feature type="domain" description="GGDEF" evidence="4">
    <location>
        <begin position="390"/>
        <end position="528"/>
    </location>
</feature>
<feature type="transmembrane region" description="Helical" evidence="2">
    <location>
        <begin position="153"/>
        <end position="172"/>
    </location>
</feature>
<name>K6ZED1_9ALTE</name>
<dbReference type="InterPro" id="IPR000014">
    <property type="entry name" value="PAS"/>
</dbReference>
<feature type="transmembrane region" description="Helical" evidence="2">
    <location>
        <begin position="12"/>
        <end position="32"/>
    </location>
</feature>
<evidence type="ECO:0000259" key="4">
    <source>
        <dbReference type="PROSITE" id="PS50887"/>
    </source>
</evidence>
<feature type="domain" description="HAMP" evidence="3">
    <location>
        <begin position="170"/>
        <end position="224"/>
    </location>
</feature>
<dbReference type="SUPFAM" id="SSF55785">
    <property type="entry name" value="PYP-like sensor domain (PAS domain)"/>
    <property type="match status" value="1"/>
</dbReference>
<dbReference type="SUPFAM" id="SSF55073">
    <property type="entry name" value="Nucleotide cyclase"/>
    <property type="match status" value="1"/>
</dbReference>
<proteinExistence type="predicted"/>
<dbReference type="GO" id="GO:0016020">
    <property type="term" value="C:membrane"/>
    <property type="evidence" value="ECO:0007669"/>
    <property type="project" value="InterPro"/>
</dbReference>
<keyword evidence="1" id="KW-0175">Coiled coil</keyword>
<evidence type="ECO:0000256" key="2">
    <source>
        <dbReference type="SAM" id="Phobius"/>
    </source>
</evidence>
<dbReference type="Proteomes" id="UP000006251">
    <property type="component" value="Unassembled WGS sequence"/>
</dbReference>
<dbReference type="NCBIfam" id="TIGR00229">
    <property type="entry name" value="sensory_box"/>
    <property type="match status" value="1"/>
</dbReference>
<reference evidence="6" key="1">
    <citation type="journal article" date="2014" name="Environ. Microbiol.">
        <title>Comparative genomics of the marine bacterial genus Glaciecola reveals the high degree of genomic diversity and genomic characteristic for cold adaptation.</title>
        <authorList>
            <person name="Qin Q.L."/>
            <person name="Xie B.B."/>
            <person name="Yu Y."/>
            <person name="Shu Y.L."/>
            <person name="Rong J.C."/>
            <person name="Zhang Y.J."/>
            <person name="Zhao D.L."/>
            <person name="Chen X.L."/>
            <person name="Zhang X.Y."/>
            <person name="Chen B."/>
            <person name="Zhou B.C."/>
            <person name="Zhang Y.Z."/>
        </authorList>
    </citation>
    <scope>NUCLEOTIDE SEQUENCE [LARGE SCALE GENOMIC DNA]</scope>
    <source>
        <strain evidence="6">ACAM 615</strain>
    </source>
</reference>
<dbReference type="Gene3D" id="3.30.70.270">
    <property type="match status" value="1"/>
</dbReference>
<dbReference type="PROSITE" id="PS50887">
    <property type="entry name" value="GGDEF"/>
    <property type="match status" value="1"/>
</dbReference>
<dbReference type="OrthoDB" id="5905478at2"/>
<keyword evidence="2" id="KW-0472">Membrane</keyword>
<keyword evidence="2" id="KW-0812">Transmembrane</keyword>
<keyword evidence="2" id="KW-1133">Transmembrane helix</keyword>
<evidence type="ECO:0000313" key="6">
    <source>
        <dbReference type="Proteomes" id="UP000006251"/>
    </source>
</evidence>
<evidence type="ECO:0000313" key="5">
    <source>
        <dbReference type="EMBL" id="GAC28707.1"/>
    </source>
</evidence>
<dbReference type="PANTHER" id="PTHR44757">
    <property type="entry name" value="DIGUANYLATE CYCLASE DGCP"/>
    <property type="match status" value="1"/>
</dbReference>
<dbReference type="InterPro" id="IPR000160">
    <property type="entry name" value="GGDEF_dom"/>
</dbReference>
<dbReference type="STRING" id="1121922.GCA_000428905_02016"/>
<dbReference type="GO" id="GO:0007165">
    <property type="term" value="P:signal transduction"/>
    <property type="evidence" value="ECO:0007669"/>
    <property type="project" value="InterPro"/>
</dbReference>
<dbReference type="AlphaFoldDB" id="K6ZED1"/>
<dbReference type="EMBL" id="BAEQ01000028">
    <property type="protein sequence ID" value="GAC28707.1"/>
    <property type="molecule type" value="Genomic_DNA"/>
</dbReference>
<gene>
    <name evidence="5" type="ORF">GPAL_1845</name>
</gene>
<dbReference type="SMART" id="SM00267">
    <property type="entry name" value="GGDEF"/>
    <property type="match status" value="1"/>
</dbReference>
<organism evidence="5 6">
    <name type="scientific">Brumicola pallidula DSM 14239 = ACAM 615</name>
    <dbReference type="NCBI Taxonomy" id="1121922"/>
    <lineage>
        <taxon>Bacteria</taxon>
        <taxon>Pseudomonadati</taxon>
        <taxon>Pseudomonadota</taxon>
        <taxon>Gammaproteobacteria</taxon>
        <taxon>Alteromonadales</taxon>
        <taxon>Alteromonadaceae</taxon>
        <taxon>Brumicola</taxon>
    </lineage>
</organism>
<dbReference type="InterPro" id="IPR035965">
    <property type="entry name" value="PAS-like_dom_sf"/>
</dbReference>
<dbReference type="InterPro" id="IPR052155">
    <property type="entry name" value="Biofilm_reg_signaling"/>
</dbReference>
<dbReference type="NCBIfam" id="TIGR00254">
    <property type="entry name" value="GGDEF"/>
    <property type="match status" value="1"/>
</dbReference>
<dbReference type="Pfam" id="PF00990">
    <property type="entry name" value="GGDEF"/>
    <property type="match status" value="1"/>
</dbReference>
<dbReference type="PANTHER" id="PTHR44757:SF2">
    <property type="entry name" value="BIOFILM ARCHITECTURE MAINTENANCE PROTEIN MBAA"/>
    <property type="match status" value="1"/>
</dbReference>
<dbReference type="InterPro" id="IPR003660">
    <property type="entry name" value="HAMP_dom"/>
</dbReference>